<evidence type="ECO:0000313" key="2">
    <source>
        <dbReference type="Proteomes" id="UP001054837"/>
    </source>
</evidence>
<comment type="caution">
    <text evidence="1">The sequence shown here is derived from an EMBL/GenBank/DDBJ whole genome shotgun (WGS) entry which is preliminary data.</text>
</comment>
<sequence length="120" mass="13818">MRSPRLFYPMQLNNQHQSHSPSLSYFAQKFLRARASHRKHLLPPSGSGSRSTEESFGLKSVSRQSVIENRVHLEHRTIRQDVVKGVEVTHILASQYDECKYFSLHLHSGSSCWHFSIGKN</sequence>
<gene>
    <name evidence="1" type="ORF">CDAR_298001</name>
</gene>
<protein>
    <submittedName>
        <fullName evidence="1">Uncharacterized protein</fullName>
    </submittedName>
</protein>
<accession>A0AAV4PY26</accession>
<dbReference type="Proteomes" id="UP001054837">
    <property type="component" value="Unassembled WGS sequence"/>
</dbReference>
<dbReference type="AlphaFoldDB" id="A0AAV4PY26"/>
<name>A0AAV4PY26_9ARAC</name>
<proteinExistence type="predicted"/>
<evidence type="ECO:0000313" key="1">
    <source>
        <dbReference type="EMBL" id="GIY01972.1"/>
    </source>
</evidence>
<organism evidence="1 2">
    <name type="scientific">Caerostris darwini</name>
    <dbReference type="NCBI Taxonomy" id="1538125"/>
    <lineage>
        <taxon>Eukaryota</taxon>
        <taxon>Metazoa</taxon>
        <taxon>Ecdysozoa</taxon>
        <taxon>Arthropoda</taxon>
        <taxon>Chelicerata</taxon>
        <taxon>Arachnida</taxon>
        <taxon>Araneae</taxon>
        <taxon>Araneomorphae</taxon>
        <taxon>Entelegynae</taxon>
        <taxon>Araneoidea</taxon>
        <taxon>Araneidae</taxon>
        <taxon>Caerostris</taxon>
    </lineage>
</organism>
<reference evidence="1 2" key="1">
    <citation type="submission" date="2021-06" db="EMBL/GenBank/DDBJ databases">
        <title>Caerostris darwini draft genome.</title>
        <authorList>
            <person name="Kono N."/>
            <person name="Arakawa K."/>
        </authorList>
    </citation>
    <scope>NUCLEOTIDE SEQUENCE [LARGE SCALE GENOMIC DNA]</scope>
</reference>
<dbReference type="EMBL" id="BPLQ01003632">
    <property type="protein sequence ID" value="GIY01972.1"/>
    <property type="molecule type" value="Genomic_DNA"/>
</dbReference>
<keyword evidence="2" id="KW-1185">Reference proteome</keyword>